<dbReference type="PANTHER" id="PTHR43065:SF52">
    <property type="entry name" value="SENSOR PROTEIN KINASE PILS"/>
    <property type="match status" value="1"/>
</dbReference>
<dbReference type="InterPro" id="IPR005467">
    <property type="entry name" value="His_kinase_dom"/>
</dbReference>
<protein>
    <recommendedName>
        <fullName evidence="2">histidine kinase</fullName>
        <ecNumber evidence="2">2.7.13.3</ecNumber>
    </recommendedName>
</protein>
<organism evidence="6 7">
    <name type="scientific">Candidatus Muproteobacteria bacterium RBG_16_64_11</name>
    <dbReference type="NCBI Taxonomy" id="1817758"/>
    <lineage>
        <taxon>Bacteria</taxon>
        <taxon>Pseudomonadati</taxon>
        <taxon>Pseudomonadota</taxon>
        <taxon>Candidatus Muproteobacteria</taxon>
    </lineage>
</organism>
<dbReference type="InterPro" id="IPR036097">
    <property type="entry name" value="HisK_dim/P_sf"/>
</dbReference>
<evidence type="ECO:0000256" key="3">
    <source>
        <dbReference type="ARBA" id="ARBA00022553"/>
    </source>
</evidence>
<comment type="caution">
    <text evidence="6">The sequence shown here is derived from an EMBL/GenBank/DDBJ whole genome shotgun (WGS) entry which is preliminary data.</text>
</comment>
<gene>
    <name evidence="6" type="ORF">A2150_00090</name>
</gene>
<dbReference type="InterPro" id="IPR003661">
    <property type="entry name" value="HisK_dim/P_dom"/>
</dbReference>
<dbReference type="Pfam" id="PF25323">
    <property type="entry name" value="6TM_PilS"/>
    <property type="match status" value="1"/>
</dbReference>
<evidence type="ECO:0000313" key="7">
    <source>
        <dbReference type="Proteomes" id="UP000177925"/>
    </source>
</evidence>
<dbReference type="CDD" id="cd00082">
    <property type="entry name" value="HisKA"/>
    <property type="match status" value="1"/>
</dbReference>
<dbReference type="EMBL" id="MFSS01000101">
    <property type="protein sequence ID" value="OGI42048.1"/>
    <property type="molecule type" value="Genomic_DNA"/>
</dbReference>
<dbReference type="Gene3D" id="1.10.287.130">
    <property type="match status" value="1"/>
</dbReference>
<feature type="transmembrane region" description="Helical" evidence="4">
    <location>
        <begin position="65"/>
        <end position="83"/>
    </location>
</feature>
<keyword evidence="4" id="KW-1133">Transmembrane helix</keyword>
<accession>A0A1F6TA82</accession>
<dbReference type="PRINTS" id="PR00344">
    <property type="entry name" value="BCTRLSENSOR"/>
</dbReference>
<evidence type="ECO:0000256" key="4">
    <source>
        <dbReference type="SAM" id="Phobius"/>
    </source>
</evidence>
<dbReference type="STRING" id="1817758.A2150_00090"/>
<proteinExistence type="predicted"/>
<dbReference type="Gene3D" id="3.30.450.20">
    <property type="entry name" value="PAS domain"/>
    <property type="match status" value="1"/>
</dbReference>
<keyword evidence="4" id="KW-0472">Membrane</keyword>
<comment type="catalytic activity">
    <reaction evidence="1">
        <text>ATP + protein L-histidine = ADP + protein N-phospho-L-histidine.</text>
        <dbReference type="EC" id="2.7.13.3"/>
    </reaction>
</comment>
<feature type="domain" description="Histidine kinase" evidence="5">
    <location>
        <begin position="336"/>
        <end position="546"/>
    </location>
</feature>
<keyword evidence="4" id="KW-0812">Transmembrane</keyword>
<sequence length="564" mass="61253">MDTPSSARAGKRIDAAMGTAESRAALNWSLLRYFMFYRLAIALPAAALALSGHSFPPFGESGPQTFLIASLAYAGMAITGLWTGQRRWPNYTTQASGFAFADVVLITLLLHASGGLASGLGLLLFITVATGGLVLSTRLSIFFAALATLALLLEHSWEVFRGGRFSFETLPQVGILGLLLFATAGLTRMLAARLRGAEALAHKRGIDLANMALTNELIIERLQSGVVVCDQNGHVHKINKTARQFLGIVQAETSTPDLIDVSPDLAGQLLAWLGKAQGHERKPFTTRAGYALLPRFMSIGHRKQDTGVVIFLDDTAVLKQQAQQLKLAALARLTASIAHEIRNPLGAIIHAGQLLAEAANQGDDEKRLVRIIEDQSRRMNVIVENVLQIGRRDHVKPVRLQIDAWLRQFAHQFGESSRLPVEVFSIVATHEVQACIDPDQLAQVATNLCQNALRHSPAYAGQPLVALKTGYDEDKWPFLDVIDWGTGVPADIADSIFDPFFTTTPKGTGLGLYIARELCEANGARLDYHPGEGKGSRFRITFTRAEDCADSIVRGASEYSGIQQ</sequence>
<feature type="transmembrane region" description="Helical" evidence="4">
    <location>
        <begin position="173"/>
        <end position="194"/>
    </location>
</feature>
<evidence type="ECO:0000313" key="6">
    <source>
        <dbReference type="EMBL" id="OGI42048.1"/>
    </source>
</evidence>
<dbReference type="EC" id="2.7.13.3" evidence="2"/>
<dbReference type="AlphaFoldDB" id="A0A1F6TA82"/>
<dbReference type="SUPFAM" id="SSF55874">
    <property type="entry name" value="ATPase domain of HSP90 chaperone/DNA topoisomerase II/histidine kinase"/>
    <property type="match status" value="1"/>
</dbReference>
<name>A0A1F6TA82_9PROT</name>
<dbReference type="InterPro" id="IPR004358">
    <property type="entry name" value="Sig_transdc_His_kin-like_C"/>
</dbReference>
<dbReference type="SUPFAM" id="SSF47384">
    <property type="entry name" value="Homodimeric domain of signal transducing histidine kinase"/>
    <property type="match status" value="1"/>
</dbReference>
<feature type="transmembrane region" description="Helical" evidence="4">
    <location>
        <begin position="133"/>
        <end position="153"/>
    </location>
</feature>
<dbReference type="Gene3D" id="3.30.565.10">
    <property type="entry name" value="Histidine kinase-like ATPase, C-terminal domain"/>
    <property type="match status" value="1"/>
</dbReference>
<feature type="transmembrane region" description="Helical" evidence="4">
    <location>
        <begin position="35"/>
        <end position="53"/>
    </location>
</feature>
<dbReference type="PROSITE" id="PS50109">
    <property type="entry name" value="HIS_KIN"/>
    <property type="match status" value="1"/>
</dbReference>
<dbReference type="SMART" id="SM00388">
    <property type="entry name" value="HisKA"/>
    <property type="match status" value="1"/>
</dbReference>
<dbReference type="InterPro" id="IPR036890">
    <property type="entry name" value="HATPase_C_sf"/>
</dbReference>
<reference evidence="6 7" key="1">
    <citation type="journal article" date="2016" name="Nat. Commun.">
        <title>Thousands of microbial genomes shed light on interconnected biogeochemical processes in an aquifer system.</title>
        <authorList>
            <person name="Anantharaman K."/>
            <person name="Brown C.T."/>
            <person name="Hug L.A."/>
            <person name="Sharon I."/>
            <person name="Castelle C.J."/>
            <person name="Probst A.J."/>
            <person name="Thomas B.C."/>
            <person name="Singh A."/>
            <person name="Wilkins M.J."/>
            <person name="Karaoz U."/>
            <person name="Brodie E.L."/>
            <person name="Williams K.H."/>
            <person name="Hubbard S.S."/>
            <person name="Banfield J.F."/>
        </authorList>
    </citation>
    <scope>NUCLEOTIDE SEQUENCE [LARGE SCALE GENOMIC DNA]</scope>
</reference>
<dbReference type="Proteomes" id="UP000177925">
    <property type="component" value="Unassembled WGS sequence"/>
</dbReference>
<evidence type="ECO:0000256" key="2">
    <source>
        <dbReference type="ARBA" id="ARBA00012438"/>
    </source>
</evidence>
<dbReference type="Pfam" id="PF02518">
    <property type="entry name" value="HATPase_c"/>
    <property type="match status" value="1"/>
</dbReference>
<dbReference type="Pfam" id="PF00512">
    <property type="entry name" value="HisKA"/>
    <property type="match status" value="1"/>
</dbReference>
<feature type="transmembrane region" description="Helical" evidence="4">
    <location>
        <begin position="103"/>
        <end position="126"/>
    </location>
</feature>
<dbReference type="GO" id="GO:0000155">
    <property type="term" value="F:phosphorelay sensor kinase activity"/>
    <property type="evidence" value="ECO:0007669"/>
    <property type="project" value="InterPro"/>
</dbReference>
<dbReference type="SMART" id="SM00387">
    <property type="entry name" value="HATPase_c"/>
    <property type="match status" value="1"/>
</dbReference>
<dbReference type="PANTHER" id="PTHR43065">
    <property type="entry name" value="SENSOR HISTIDINE KINASE"/>
    <property type="match status" value="1"/>
</dbReference>
<keyword evidence="3" id="KW-0597">Phosphoprotein</keyword>
<evidence type="ECO:0000259" key="5">
    <source>
        <dbReference type="PROSITE" id="PS50109"/>
    </source>
</evidence>
<evidence type="ECO:0000256" key="1">
    <source>
        <dbReference type="ARBA" id="ARBA00000085"/>
    </source>
</evidence>
<dbReference type="InterPro" id="IPR003594">
    <property type="entry name" value="HATPase_dom"/>
</dbReference>